<feature type="signal peptide" evidence="1">
    <location>
        <begin position="1"/>
        <end position="28"/>
    </location>
</feature>
<evidence type="ECO:0000313" key="3">
    <source>
        <dbReference type="EMBL" id="MBB3862483.1"/>
    </source>
</evidence>
<keyword evidence="4" id="KW-1185">Reference proteome</keyword>
<dbReference type="SUPFAM" id="SSF47090">
    <property type="entry name" value="PGBD-like"/>
    <property type="match status" value="1"/>
</dbReference>
<keyword evidence="1" id="KW-0732">Signal</keyword>
<sequence>MRLNSLCRALFPIAASASICLGTAPVHAADAGNGFAVRGLGSQACSAYVSALSKPDEFARYGNWLMGYATAHNRLLPDTYDIIPTEPGVDFPNVVAVICRTNSQMLLETAASSAVTAIKPLRQAASSPLVVVSADGKSVSIHQESLKRLQAALIAKQVFKGAATGTPSPQFTDALKVFQRREAIPVTGLPDIDTFIRAIVKH</sequence>
<comment type="caution">
    <text evidence="3">The sequence shown here is derived from an EMBL/GenBank/DDBJ whole genome shotgun (WGS) entry which is preliminary data.</text>
</comment>
<dbReference type="EMBL" id="JACICY010000014">
    <property type="protein sequence ID" value="MBB3862483.1"/>
    <property type="molecule type" value="Genomic_DNA"/>
</dbReference>
<dbReference type="RefSeq" id="WP_183614964.1">
    <property type="nucleotide sequence ID" value="NZ_JACICY010000014.1"/>
</dbReference>
<feature type="chain" id="PRO_5031283622" description="Peptidoglycan binding-like domain-containing protein" evidence="1">
    <location>
        <begin position="29"/>
        <end position="202"/>
    </location>
</feature>
<feature type="domain" description="Peptidoglycan binding-like" evidence="2">
    <location>
        <begin position="144"/>
        <end position="195"/>
    </location>
</feature>
<evidence type="ECO:0000256" key="1">
    <source>
        <dbReference type="SAM" id="SignalP"/>
    </source>
</evidence>
<gene>
    <name evidence="3" type="ORF">GGQ88_003784</name>
</gene>
<dbReference type="Proteomes" id="UP000562395">
    <property type="component" value="Unassembled WGS sequence"/>
</dbReference>
<dbReference type="InterPro" id="IPR002477">
    <property type="entry name" value="Peptidoglycan-bd-like"/>
</dbReference>
<organism evidence="3 4">
    <name type="scientific">Novosphingobium hassiacum</name>
    <dbReference type="NCBI Taxonomy" id="173676"/>
    <lineage>
        <taxon>Bacteria</taxon>
        <taxon>Pseudomonadati</taxon>
        <taxon>Pseudomonadota</taxon>
        <taxon>Alphaproteobacteria</taxon>
        <taxon>Sphingomonadales</taxon>
        <taxon>Sphingomonadaceae</taxon>
        <taxon>Novosphingobium</taxon>
    </lineage>
</organism>
<accession>A0A7W6A0G8</accession>
<dbReference type="InterPro" id="IPR036365">
    <property type="entry name" value="PGBD-like_sf"/>
</dbReference>
<protein>
    <recommendedName>
        <fullName evidence="2">Peptidoglycan binding-like domain-containing protein</fullName>
    </recommendedName>
</protein>
<evidence type="ECO:0000259" key="2">
    <source>
        <dbReference type="Pfam" id="PF01471"/>
    </source>
</evidence>
<reference evidence="3 4" key="1">
    <citation type="submission" date="2020-08" db="EMBL/GenBank/DDBJ databases">
        <title>Genomic Encyclopedia of Type Strains, Phase IV (KMG-IV): sequencing the most valuable type-strain genomes for metagenomic binning, comparative biology and taxonomic classification.</title>
        <authorList>
            <person name="Goeker M."/>
        </authorList>
    </citation>
    <scope>NUCLEOTIDE SEQUENCE [LARGE SCALE GENOMIC DNA]</scope>
    <source>
        <strain evidence="3 4">DSM 14552</strain>
    </source>
</reference>
<dbReference type="InterPro" id="IPR036366">
    <property type="entry name" value="PGBDSf"/>
</dbReference>
<proteinExistence type="predicted"/>
<dbReference type="Gene3D" id="1.10.101.10">
    <property type="entry name" value="PGBD-like superfamily/PGBD"/>
    <property type="match status" value="1"/>
</dbReference>
<evidence type="ECO:0000313" key="4">
    <source>
        <dbReference type="Proteomes" id="UP000562395"/>
    </source>
</evidence>
<dbReference type="AlphaFoldDB" id="A0A7W6A0G8"/>
<dbReference type="Pfam" id="PF01471">
    <property type="entry name" value="PG_binding_1"/>
    <property type="match status" value="1"/>
</dbReference>
<name>A0A7W6A0G8_9SPHN</name>